<gene>
    <name evidence="1" type="ORF">TanjilG_07758</name>
</gene>
<accession>A0A1J7HIH4</accession>
<evidence type="ECO:0000313" key="1">
    <source>
        <dbReference type="EMBL" id="OIW01549.1"/>
    </source>
</evidence>
<protein>
    <submittedName>
        <fullName evidence="1">Uncharacterized protein</fullName>
    </submittedName>
</protein>
<name>A0A1J7HIH4_LUPAN</name>
<dbReference type="EMBL" id="CM007371">
    <property type="protein sequence ID" value="OIW01549.1"/>
    <property type="molecule type" value="Genomic_DNA"/>
</dbReference>
<organism evidence="1 2">
    <name type="scientific">Lupinus angustifolius</name>
    <name type="common">Narrow-leaved blue lupine</name>
    <dbReference type="NCBI Taxonomy" id="3871"/>
    <lineage>
        <taxon>Eukaryota</taxon>
        <taxon>Viridiplantae</taxon>
        <taxon>Streptophyta</taxon>
        <taxon>Embryophyta</taxon>
        <taxon>Tracheophyta</taxon>
        <taxon>Spermatophyta</taxon>
        <taxon>Magnoliopsida</taxon>
        <taxon>eudicotyledons</taxon>
        <taxon>Gunneridae</taxon>
        <taxon>Pentapetalae</taxon>
        <taxon>rosids</taxon>
        <taxon>fabids</taxon>
        <taxon>Fabales</taxon>
        <taxon>Fabaceae</taxon>
        <taxon>Papilionoideae</taxon>
        <taxon>50 kb inversion clade</taxon>
        <taxon>genistoids sensu lato</taxon>
        <taxon>core genistoids</taxon>
        <taxon>Genisteae</taxon>
        <taxon>Lupinus</taxon>
    </lineage>
</organism>
<dbReference type="Gramene" id="OIW01549">
    <property type="protein sequence ID" value="OIW01549"/>
    <property type="gene ID" value="TanjilG_07758"/>
</dbReference>
<proteinExistence type="predicted"/>
<dbReference type="Proteomes" id="UP000188354">
    <property type="component" value="Chromosome LG11"/>
</dbReference>
<keyword evidence="2" id="KW-1185">Reference proteome</keyword>
<sequence>MKKHRGLKGVYVDLWISDPIILVDVIWAVRCLGSSEGMIASVKGCLAREEL</sequence>
<dbReference type="AlphaFoldDB" id="A0A1J7HIH4"/>
<evidence type="ECO:0000313" key="2">
    <source>
        <dbReference type="Proteomes" id="UP000188354"/>
    </source>
</evidence>
<reference evidence="1" key="1">
    <citation type="journal article" date="2017" name="Plant Biotechnol. J.">
        <title>A comprehensive draft genome sequence for lupin (Lupinus angustifolius), an emerging health food: insights into plant-microbe interactions and legume evolution.</title>
        <authorList>
            <person name="Hane J.K."/>
            <person name="Ming Y."/>
            <person name="Kamphuis L.G."/>
            <person name="Nelson M.N."/>
            <person name="Garg G."/>
            <person name="Atkins C.A."/>
            <person name="Bayer P.E."/>
            <person name="Bravo A."/>
            <person name="Bringans S."/>
            <person name="Cannon S."/>
            <person name="Edwards D."/>
            <person name="Foley R."/>
            <person name="Gao L.L."/>
            <person name="Harrison M.J."/>
            <person name="Huang W."/>
            <person name="Hurgobin B."/>
            <person name="Li S."/>
            <person name="Liu C.W."/>
            <person name="McGrath A."/>
            <person name="Morahan G."/>
            <person name="Murray J."/>
            <person name="Weller J."/>
            <person name="Jian J."/>
            <person name="Singh K.B."/>
        </authorList>
    </citation>
    <scope>NUCLEOTIDE SEQUENCE [LARGE SCALE GENOMIC DNA]</scope>
    <source>
        <tissue evidence="1">Whole plant</tissue>
    </source>
</reference>